<keyword evidence="2" id="KW-0282">Flagellum</keyword>
<gene>
    <name evidence="2" type="ORF">JQS73_14575</name>
</gene>
<dbReference type="AlphaFoldDB" id="A0ABD7CH68"/>
<dbReference type="InterPro" id="IPR036679">
    <property type="entry name" value="FlgN-like_sf"/>
</dbReference>
<evidence type="ECO:0000313" key="2">
    <source>
        <dbReference type="EMBL" id="QRI52647.1"/>
    </source>
</evidence>
<evidence type="ECO:0000256" key="1">
    <source>
        <dbReference type="ARBA" id="ARBA00022795"/>
    </source>
</evidence>
<dbReference type="InterPro" id="IPR007809">
    <property type="entry name" value="FlgN-like"/>
</dbReference>
<proteinExistence type="predicted"/>
<sequence>MEEKIKQSLKEEIEVLKELLSLLDDQHRFISFKKTFELDKIAIDIEEKCKELAQKEMARRNLIGDSSMKEFVVNAKDEELKAIYKEVTNLLEEIKLQKDSNDMLIKQAISLTTNMLNILNPDRTPKTYGPGSYRRR</sequence>
<dbReference type="EMBL" id="CP069280">
    <property type="protein sequence ID" value="QRI52647.1"/>
    <property type="molecule type" value="Genomic_DNA"/>
</dbReference>
<protein>
    <submittedName>
        <fullName evidence="2">Flagellar protein FlgN</fullName>
    </submittedName>
</protein>
<name>A0ABD7CH68_CLOBO</name>
<dbReference type="Pfam" id="PF05130">
    <property type="entry name" value="FlgN"/>
    <property type="match status" value="1"/>
</dbReference>
<dbReference type="RefSeq" id="WP_041347982.1">
    <property type="nucleotide sequence ID" value="NZ_CP069280.1"/>
</dbReference>
<dbReference type="Proteomes" id="UP000663464">
    <property type="component" value="Chromosome"/>
</dbReference>
<keyword evidence="1" id="KW-1005">Bacterial flagellum biogenesis</keyword>
<reference evidence="2 3" key="1">
    <citation type="journal article" date="2014" name="J. Infect. Dis.">
        <title>Molecular characterization of a novel botulinum neurotoxin type H gene.</title>
        <authorList>
            <person name="Dover N."/>
            <person name="Barash J.R."/>
            <person name="Hill K.K."/>
            <person name="Xie G."/>
            <person name="Arnon S.S."/>
        </authorList>
    </citation>
    <scope>NUCLEOTIDE SEQUENCE [LARGE SCALE GENOMIC DNA]</scope>
    <source>
        <strain evidence="2 3">IBCA10-7060</strain>
    </source>
</reference>
<keyword evidence="2" id="KW-0969">Cilium</keyword>
<accession>A0ABD7CH68</accession>
<dbReference type="Gene3D" id="1.20.58.300">
    <property type="entry name" value="FlgN-like"/>
    <property type="match status" value="1"/>
</dbReference>
<dbReference type="SUPFAM" id="SSF140566">
    <property type="entry name" value="FlgN-like"/>
    <property type="match status" value="1"/>
</dbReference>
<keyword evidence="2" id="KW-0966">Cell projection</keyword>
<evidence type="ECO:0000313" key="3">
    <source>
        <dbReference type="Proteomes" id="UP000663464"/>
    </source>
</evidence>
<dbReference type="GO" id="GO:0044781">
    <property type="term" value="P:bacterial-type flagellum organization"/>
    <property type="evidence" value="ECO:0007669"/>
    <property type="project" value="UniProtKB-KW"/>
</dbReference>
<organism evidence="2 3">
    <name type="scientific">Clostridium botulinum</name>
    <dbReference type="NCBI Taxonomy" id="1491"/>
    <lineage>
        <taxon>Bacteria</taxon>
        <taxon>Bacillati</taxon>
        <taxon>Bacillota</taxon>
        <taxon>Clostridia</taxon>
        <taxon>Eubacteriales</taxon>
        <taxon>Clostridiaceae</taxon>
        <taxon>Clostridium</taxon>
    </lineage>
</organism>